<evidence type="ECO:0000256" key="6">
    <source>
        <dbReference type="ARBA" id="ARBA00023135"/>
    </source>
</evidence>
<proteinExistence type="inferred from homology"/>
<feature type="non-terminal residue" evidence="11">
    <location>
        <position position="69"/>
    </location>
</feature>
<dbReference type="GO" id="GO:0006614">
    <property type="term" value="P:SRP-dependent cotranslational protein targeting to membrane"/>
    <property type="evidence" value="ECO:0007669"/>
    <property type="project" value="InterPro"/>
</dbReference>
<organism evidence="11">
    <name type="scientific">Oppiella nova</name>
    <dbReference type="NCBI Taxonomy" id="334625"/>
    <lineage>
        <taxon>Eukaryota</taxon>
        <taxon>Metazoa</taxon>
        <taxon>Ecdysozoa</taxon>
        <taxon>Arthropoda</taxon>
        <taxon>Chelicerata</taxon>
        <taxon>Arachnida</taxon>
        <taxon>Acari</taxon>
        <taxon>Acariformes</taxon>
        <taxon>Sarcoptiformes</taxon>
        <taxon>Oribatida</taxon>
        <taxon>Brachypylina</taxon>
        <taxon>Oppioidea</taxon>
        <taxon>Oppiidae</taxon>
        <taxon>Oppiella</taxon>
    </lineage>
</organism>
<dbReference type="Pfam" id="PF05486">
    <property type="entry name" value="SRP9-21"/>
    <property type="match status" value="1"/>
</dbReference>
<dbReference type="PIRSF" id="PIRSF017029">
    <property type="entry name" value="Signal_recog_particle_SRP9"/>
    <property type="match status" value="1"/>
</dbReference>
<feature type="domain" description="SRP9" evidence="9">
    <location>
        <begin position="5"/>
        <end position="67"/>
    </location>
</feature>
<dbReference type="GO" id="GO:0045900">
    <property type="term" value="P:negative regulation of translational elongation"/>
    <property type="evidence" value="ECO:0007669"/>
    <property type="project" value="InterPro"/>
</dbReference>
<dbReference type="InterPro" id="IPR039914">
    <property type="entry name" value="SRP9-like"/>
</dbReference>
<comment type="function">
    <text evidence="8">Component of the signal recognition particle (SRP) complex, a ribonucleoprotein complex that mediates the cotranslational targeting of secretory and membrane proteins to the endoplasmic reticulum (ER). SRP9 together with SRP14 and the Alu portion of the SRP RNA, constitutes the elongation arrest domain of SRP. The complex of SRP9 and SRP14 is required for SRP RNA binding.</text>
</comment>
<evidence type="ECO:0000313" key="11">
    <source>
        <dbReference type="EMBL" id="CAD7663742.1"/>
    </source>
</evidence>
<evidence type="ECO:0000256" key="3">
    <source>
        <dbReference type="ARBA" id="ARBA00020414"/>
    </source>
</evidence>
<gene>
    <name evidence="10" type="ORF">ONB1V03_LOCUS17123</name>
    <name evidence="11" type="ORF">ONB1V03_LOCUS20300</name>
</gene>
<dbReference type="InterPro" id="IPR039432">
    <property type="entry name" value="SRP9_dom"/>
</dbReference>
<accession>A0A7R9MNT2</accession>
<dbReference type="AlphaFoldDB" id="A0A7R9MNT2"/>
<dbReference type="EMBL" id="CAJPVJ010034246">
    <property type="protein sequence ID" value="CAG2180879.1"/>
    <property type="molecule type" value="Genomic_DNA"/>
</dbReference>
<sequence>MPYLRSWEEFAKAAELLYLDEPSKCRFTMKYRHSDGKLVLKCTDNTVCVMYATQHSQDIKKVEKLTTHL</sequence>
<name>A0A7R9MNT2_9ACAR</name>
<comment type="subcellular location">
    <subcellularLocation>
        <location evidence="1">Cytoplasm</location>
    </subcellularLocation>
</comment>
<comment type="similarity">
    <text evidence="2">Belongs to the SRP9 family.</text>
</comment>
<dbReference type="InterPro" id="IPR008832">
    <property type="entry name" value="SRP9"/>
</dbReference>
<dbReference type="SUPFAM" id="SSF54762">
    <property type="entry name" value="Signal recognition particle alu RNA binding heterodimer, SRP9/14"/>
    <property type="match status" value="1"/>
</dbReference>
<keyword evidence="5" id="KW-0694">RNA-binding</keyword>
<dbReference type="PANTHER" id="PTHR12834">
    <property type="entry name" value="SIGNAL RECOGNITION PARTICLE 9 KDA PROTEIN"/>
    <property type="match status" value="1"/>
</dbReference>
<protein>
    <recommendedName>
        <fullName evidence="3">Signal recognition particle 9 kDa protein</fullName>
    </recommendedName>
</protein>
<evidence type="ECO:0000313" key="12">
    <source>
        <dbReference type="Proteomes" id="UP000728032"/>
    </source>
</evidence>
<dbReference type="Proteomes" id="UP000728032">
    <property type="component" value="Unassembled WGS sequence"/>
</dbReference>
<keyword evidence="4" id="KW-0963">Cytoplasm</keyword>
<evidence type="ECO:0000256" key="2">
    <source>
        <dbReference type="ARBA" id="ARBA00009193"/>
    </source>
</evidence>
<keyword evidence="12" id="KW-1185">Reference proteome</keyword>
<dbReference type="PANTHER" id="PTHR12834:SF12">
    <property type="entry name" value="SIGNAL RECOGNITION PARTICLE 9 KDA PROTEIN"/>
    <property type="match status" value="1"/>
</dbReference>
<dbReference type="GO" id="GO:0005786">
    <property type="term" value="C:signal recognition particle, endoplasmic reticulum targeting"/>
    <property type="evidence" value="ECO:0007669"/>
    <property type="project" value="UniProtKB-KW"/>
</dbReference>
<evidence type="ECO:0000256" key="5">
    <source>
        <dbReference type="ARBA" id="ARBA00022884"/>
    </source>
</evidence>
<dbReference type="EMBL" id="CAJPVJ010020600">
    <property type="protein sequence ID" value="CAG2177695.1"/>
    <property type="molecule type" value="Genomic_DNA"/>
</dbReference>
<evidence type="ECO:0000256" key="7">
    <source>
        <dbReference type="ARBA" id="ARBA00023274"/>
    </source>
</evidence>
<keyword evidence="6" id="KW-0733">Signal recognition particle</keyword>
<evidence type="ECO:0000259" key="9">
    <source>
        <dbReference type="Pfam" id="PF05486"/>
    </source>
</evidence>
<reference evidence="11" key="1">
    <citation type="submission" date="2020-11" db="EMBL/GenBank/DDBJ databases">
        <authorList>
            <person name="Tran Van P."/>
        </authorList>
    </citation>
    <scope>NUCLEOTIDE SEQUENCE</scope>
</reference>
<evidence type="ECO:0000256" key="4">
    <source>
        <dbReference type="ARBA" id="ARBA00022490"/>
    </source>
</evidence>
<dbReference type="InterPro" id="IPR009018">
    <property type="entry name" value="Signal_recog_particle_SRP9/14"/>
</dbReference>
<evidence type="ECO:0000256" key="8">
    <source>
        <dbReference type="ARBA" id="ARBA00045462"/>
    </source>
</evidence>
<evidence type="ECO:0000313" key="10">
    <source>
        <dbReference type="EMBL" id="CAD7660557.1"/>
    </source>
</evidence>
<dbReference type="OrthoDB" id="360923at2759"/>
<dbReference type="Gene3D" id="3.30.720.10">
    <property type="entry name" value="Signal recognition particle alu RNA binding heterodimer, srp9/1"/>
    <property type="match status" value="1"/>
</dbReference>
<dbReference type="EMBL" id="OC949071">
    <property type="protein sequence ID" value="CAD7663742.1"/>
    <property type="molecule type" value="Genomic_DNA"/>
</dbReference>
<dbReference type="GO" id="GO:0008312">
    <property type="term" value="F:7S RNA binding"/>
    <property type="evidence" value="ECO:0007669"/>
    <property type="project" value="InterPro"/>
</dbReference>
<dbReference type="EMBL" id="OC935425">
    <property type="protein sequence ID" value="CAD7660557.1"/>
    <property type="molecule type" value="Genomic_DNA"/>
</dbReference>
<dbReference type="GO" id="GO:0005829">
    <property type="term" value="C:cytosol"/>
    <property type="evidence" value="ECO:0007669"/>
    <property type="project" value="UniProtKB-ARBA"/>
</dbReference>
<keyword evidence="7" id="KW-0687">Ribonucleoprotein</keyword>
<dbReference type="FunFam" id="3.30.720.10:FF:000001">
    <property type="entry name" value="Signal recognition particle 9 kDa protein"/>
    <property type="match status" value="1"/>
</dbReference>
<evidence type="ECO:0000256" key="1">
    <source>
        <dbReference type="ARBA" id="ARBA00004496"/>
    </source>
</evidence>